<dbReference type="AlphaFoldDB" id="A0A368FA43"/>
<comment type="caution">
    <text evidence="1">The sequence shown here is derived from an EMBL/GenBank/DDBJ whole genome shotgun (WGS) entry which is preliminary data.</text>
</comment>
<evidence type="ECO:0000313" key="2">
    <source>
        <dbReference type="Proteomes" id="UP000252519"/>
    </source>
</evidence>
<accession>A0A368FA43</accession>
<evidence type="ECO:0000313" key="1">
    <source>
        <dbReference type="EMBL" id="RCN28478.1"/>
    </source>
</evidence>
<sequence>MSSCMRVTAHRHWFVFLNKIPMTVDTLVLKTGSDSCKFSNAVLCKGIYA</sequence>
<reference evidence="1 2" key="1">
    <citation type="submission" date="2014-10" db="EMBL/GenBank/DDBJ databases">
        <title>Draft genome of the hookworm Ancylostoma caninum.</title>
        <authorList>
            <person name="Mitreva M."/>
        </authorList>
    </citation>
    <scope>NUCLEOTIDE SEQUENCE [LARGE SCALE GENOMIC DNA]</scope>
    <source>
        <strain evidence="1 2">Baltimore</strain>
    </source>
</reference>
<protein>
    <submittedName>
        <fullName evidence="1">Uncharacterized protein</fullName>
    </submittedName>
</protein>
<proteinExistence type="predicted"/>
<dbReference type="Proteomes" id="UP000252519">
    <property type="component" value="Unassembled WGS sequence"/>
</dbReference>
<name>A0A368FA43_ANCCA</name>
<gene>
    <name evidence="1" type="ORF">ANCCAN_25778</name>
</gene>
<feature type="non-terminal residue" evidence="1">
    <location>
        <position position="49"/>
    </location>
</feature>
<organism evidence="1 2">
    <name type="scientific">Ancylostoma caninum</name>
    <name type="common">Dog hookworm</name>
    <dbReference type="NCBI Taxonomy" id="29170"/>
    <lineage>
        <taxon>Eukaryota</taxon>
        <taxon>Metazoa</taxon>
        <taxon>Ecdysozoa</taxon>
        <taxon>Nematoda</taxon>
        <taxon>Chromadorea</taxon>
        <taxon>Rhabditida</taxon>
        <taxon>Rhabditina</taxon>
        <taxon>Rhabditomorpha</taxon>
        <taxon>Strongyloidea</taxon>
        <taxon>Ancylostomatidae</taxon>
        <taxon>Ancylostomatinae</taxon>
        <taxon>Ancylostoma</taxon>
    </lineage>
</organism>
<keyword evidence="2" id="KW-1185">Reference proteome</keyword>
<dbReference type="EMBL" id="JOJR01002584">
    <property type="protein sequence ID" value="RCN28478.1"/>
    <property type="molecule type" value="Genomic_DNA"/>
</dbReference>